<keyword evidence="3" id="KW-1185">Reference proteome</keyword>
<evidence type="ECO:0000256" key="1">
    <source>
        <dbReference type="SAM" id="MobiDB-lite"/>
    </source>
</evidence>
<organism evidence="2 3">
    <name type="scientific">Pleurodeles waltl</name>
    <name type="common">Iberian ribbed newt</name>
    <dbReference type="NCBI Taxonomy" id="8319"/>
    <lineage>
        <taxon>Eukaryota</taxon>
        <taxon>Metazoa</taxon>
        <taxon>Chordata</taxon>
        <taxon>Craniata</taxon>
        <taxon>Vertebrata</taxon>
        <taxon>Euteleostomi</taxon>
        <taxon>Amphibia</taxon>
        <taxon>Batrachia</taxon>
        <taxon>Caudata</taxon>
        <taxon>Salamandroidea</taxon>
        <taxon>Salamandridae</taxon>
        <taxon>Pleurodelinae</taxon>
        <taxon>Pleurodeles</taxon>
    </lineage>
</organism>
<name>A0AAV7MBI5_PLEWA</name>
<dbReference type="AlphaFoldDB" id="A0AAV7MBI5"/>
<protein>
    <submittedName>
        <fullName evidence="2">Uncharacterized protein</fullName>
    </submittedName>
</protein>
<gene>
    <name evidence="2" type="ORF">NDU88_004983</name>
</gene>
<sequence>MRGQCGTPAPGEPRRKRAEPGASLATRPGPVWQRTLVRGSVEARRPHSLSCLRARLPSLGCIVPLAQPFLTLSNTGGRLTKHPERGKGGEDLGIILSQSDVMRLGLA</sequence>
<comment type="caution">
    <text evidence="2">The sequence shown here is derived from an EMBL/GenBank/DDBJ whole genome shotgun (WGS) entry which is preliminary data.</text>
</comment>
<dbReference type="Proteomes" id="UP001066276">
    <property type="component" value="Chromosome 10"/>
</dbReference>
<dbReference type="EMBL" id="JANPWB010000014">
    <property type="protein sequence ID" value="KAJ1099889.1"/>
    <property type="molecule type" value="Genomic_DNA"/>
</dbReference>
<reference evidence="2" key="1">
    <citation type="journal article" date="2022" name="bioRxiv">
        <title>Sequencing and chromosome-scale assembly of the giantPleurodeles waltlgenome.</title>
        <authorList>
            <person name="Brown T."/>
            <person name="Elewa A."/>
            <person name="Iarovenko S."/>
            <person name="Subramanian E."/>
            <person name="Araus A.J."/>
            <person name="Petzold A."/>
            <person name="Susuki M."/>
            <person name="Suzuki K.-i.T."/>
            <person name="Hayashi T."/>
            <person name="Toyoda A."/>
            <person name="Oliveira C."/>
            <person name="Osipova E."/>
            <person name="Leigh N.D."/>
            <person name="Simon A."/>
            <person name="Yun M.H."/>
        </authorList>
    </citation>
    <scope>NUCLEOTIDE SEQUENCE</scope>
    <source>
        <strain evidence="2">20211129_DDA</strain>
        <tissue evidence="2">Liver</tissue>
    </source>
</reference>
<evidence type="ECO:0000313" key="2">
    <source>
        <dbReference type="EMBL" id="KAJ1099889.1"/>
    </source>
</evidence>
<evidence type="ECO:0000313" key="3">
    <source>
        <dbReference type="Proteomes" id="UP001066276"/>
    </source>
</evidence>
<accession>A0AAV7MBI5</accession>
<feature type="region of interest" description="Disordered" evidence="1">
    <location>
        <begin position="1"/>
        <end position="29"/>
    </location>
</feature>
<proteinExistence type="predicted"/>